<dbReference type="RefSeq" id="WP_095414705.1">
    <property type="nucleotide sequence ID" value="NZ_CP018477.1"/>
</dbReference>
<dbReference type="Proteomes" id="UP000215086">
    <property type="component" value="Chromosome"/>
</dbReference>
<dbReference type="EMBL" id="CP018477">
    <property type="protein sequence ID" value="ASV74361.1"/>
    <property type="molecule type" value="Genomic_DNA"/>
</dbReference>
<feature type="domain" description="DUF3631" evidence="1">
    <location>
        <begin position="290"/>
        <end position="468"/>
    </location>
</feature>
<evidence type="ECO:0000313" key="3">
    <source>
        <dbReference type="Proteomes" id="UP000215086"/>
    </source>
</evidence>
<reference evidence="2 3" key="1">
    <citation type="journal article" name="Front. Microbiol.">
        <title>Sugar Metabolism of the First Thermophilic Planctomycete Thermogutta terrifontis: Comparative Genomic and Transcriptomic Approaches.</title>
        <authorList>
            <person name="Elcheninov A.G."/>
            <person name="Menzel P."/>
            <person name="Gudbergsdottir S.R."/>
            <person name="Slesarev A.I."/>
            <person name="Kadnikov V.V."/>
            <person name="Krogh A."/>
            <person name="Bonch-Osmolovskaya E.A."/>
            <person name="Peng X."/>
            <person name="Kublanov I.V."/>
        </authorList>
    </citation>
    <scope>NUCLEOTIDE SEQUENCE [LARGE SCALE GENOMIC DNA]</scope>
    <source>
        <strain evidence="2 3">R1</strain>
    </source>
</reference>
<dbReference type="InterPro" id="IPR022081">
    <property type="entry name" value="DUF3631"/>
</dbReference>
<dbReference type="Pfam" id="PF12307">
    <property type="entry name" value="DUF3631"/>
    <property type="match status" value="1"/>
</dbReference>
<protein>
    <submittedName>
        <fullName evidence="2">DNA primase</fullName>
    </submittedName>
</protein>
<organism evidence="2 3">
    <name type="scientific">Thermogutta terrifontis</name>
    <dbReference type="NCBI Taxonomy" id="1331910"/>
    <lineage>
        <taxon>Bacteria</taxon>
        <taxon>Pseudomonadati</taxon>
        <taxon>Planctomycetota</taxon>
        <taxon>Planctomycetia</taxon>
        <taxon>Pirellulales</taxon>
        <taxon>Thermoguttaceae</taxon>
        <taxon>Thermogutta</taxon>
    </lineage>
</organism>
<dbReference type="AlphaFoldDB" id="A0A286REI3"/>
<sequence>MIDLFRETRVAVGPAERSGVRIVEVYYGGKQIRDRVNCDSYRKVLEFASAAGEYLNIPSELHHEFGKWLYTRVTELAEEADSRDKEQDNQQALAMAAEAADFSAADGLSGTGRPLQLPVLDPWPEPVDLRVALDEAVEHIRRFVHCTTEQAQAAALYSVFTFTFRYFDIVPYLIITSPTKRCGKTTFLRVLLDLVCRPIPAVNITPAAIYHVVDAVAPTLLIDEADTFIRSNPEIAGVLNSGWSRDMAYVIRCDPETGEPRTFSTFGPKVIAAIGRLRDTVEDRSLIIQLERRPRECSIARYSKSGRAAGRAIASKFLAWAMDSQPMLIQAAESEPDLPDVLHDRAFENWRPLVILADLAGGDWPERARHAAVVISAGGDETDCADLSIRMLADIRNVLGGASEIAVSELHEKLISLEESPWGTIAHGRPLSVHRMVEILKAFGVKSIRRRNARVFTADQLAKLFERYLPTQTVTTVTHDVSHCQFKDLRRDDLSDDYFHENSNRHAVNHALDSTYDKCDDCDDLKREGDDDYEILTL</sequence>
<evidence type="ECO:0000259" key="1">
    <source>
        <dbReference type="Pfam" id="PF12307"/>
    </source>
</evidence>
<accession>A0A286REI3</accession>
<dbReference type="KEGG" id="ttf:THTE_1759"/>
<name>A0A286REI3_9BACT</name>
<proteinExistence type="predicted"/>
<keyword evidence="3" id="KW-1185">Reference proteome</keyword>
<dbReference type="OrthoDB" id="165259at2"/>
<gene>
    <name evidence="2" type="ORF">THTE_1759</name>
</gene>
<evidence type="ECO:0000313" key="2">
    <source>
        <dbReference type="EMBL" id="ASV74361.1"/>
    </source>
</evidence>